<sequence>MESADGVELAVRVEGSGPPLLLLHGFPDRADLWRHQIEDLKSDFTVIAPDLRGFGDSDKPDDVRVGKSVGDMVSLLDQLGFAKAHVVGHDWGAGVAWAFAFSAAERLDRFAVLSVGHPGVPPTLAQREKGWYRDFFLHAEAEEIVRRDDWKLLREWAGTHPEPDRVLADLERPGALTAALNWYRCNHRPRNELNPPRFTVNAPTLGVWSSGDAYLLEDQMTGSADFVPDFRYERIDGAGHWMQLDAPDRVTALLRSHLC</sequence>
<dbReference type="Gene3D" id="3.40.50.1820">
    <property type="entry name" value="alpha/beta hydrolase"/>
    <property type="match status" value="1"/>
</dbReference>
<evidence type="ECO:0000313" key="4">
    <source>
        <dbReference type="Proteomes" id="UP001147700"/>
    </source>
</evidence>
<evidence type="ECO:0000259" key="2">
    <source>
        <dbReference type="Pfam" id="PF00561"/>
    </source>
</evidence>
<dbReference type="SUPFAM" id="SSF53474">
    <property type="entry name" value="alpha/beta-Hydrolases"/>
    <property type="match status" value="1"/>
</dbReference>
<dbReference type="GO" id="GO:0016787">
    <property type="term" value="F:hydrolase activity"/>
    <property type="evidence" value="ECO:0007669"/>
    <property type="project" value="UniProtKB-KW"/>
</dbReference>
<name>A0ABT4RU27_9ACTN</name>
<dbReference type="PRINTS" id="PR00111">
    <property type="entry name" value="ABHYDROLASE"/>
</dbReference>
<evidence type="ECO:0000313" key="3">
    <source>
        <dbReference type="EMBL" id="MDA0141992.1"/>
    </source>
</evidence>
<accession>A0ABT4RU27</accession>
<keyword evidence="1 3" id="KW-0378">Hydrolase</keyword>
<dbReference type="InterPro" id="IPR029058">
    <property type="entry name" value="AB_hydrolase_fold"/>
</dbReference>
<dbReference type="InterPro" id="IPR000073">
    <property type="entry name" value="AB_hydrolase_1"/>
</dbReference>
<comment type="caution">
    <text evidence="3">The sequence shown here is derived from an EMBL/GenBank/DDBJ whole genome shotgun (WGS) entry which is preliminary data.</text>
</comment>
<gene>
    <name evidence="3" type="ORF">OJ962_31185</name>
</gene>
<dbReference type="InterPro" id="IPR000639">
    <property type="entry name" value="Epox_hydrolase-like"/>
</dbReference>
<keyword evidence="4" id="KW-1185">Reference proteome</keyword>
<dbReference type="EMBL" id="JAPCID010000071">
    <property type="protein sequence ID" value="MDA0141992.1"/>
    <property type="molecule type" value="Genomic_DNA"/>
</dbReference>
<organism evidence="3 4">
    <name type="scientific">Solirubrobacter deserti</name>
    <dbReference type="NCBI Taxonomy" id="2282478"/>
    <lineage>
        <taxon>Bacteria</taxon>
        <taxon>Bacillati</taxon>
        <taxon>Actinomycetota</taxon>
        <taxon>Thermoleophilia</taxon>
        <taxon>Solirubrobacterales</taxon>
        <taxon>Solirubrobacteraceae</taxon>
        <taxon>Solirubrobacter</taxon>
    </lineage>
</organism>
<dbReference type="Pfam" id="PF00561">
    <property type="entry name" value="Abhydrolase_1"/>
    <property type="match status" value="1"/>
</dbReference>
<dbReference type="Proteomes" id="UP001147700">
    <property type="component" value="Unassembled WGS sequence"/>
</dbReference>
<dbReference type="PRINTS" id="PR00412">
    <property type="entry name" value="EPOXHYDRLASE"/>
</dbReference>
<reference evidence="3" key="1">
    <citation type="submission" date="2022-10" db="EMBL/GenBank/DDBJ databases">
        <title>The WGS of Solirubrobacter sp. CPCC 204708.</title>
        <authorList>
            <person name="Jiang Z."/>
        </authorList>
    </citation>
    <scope>NUCLEOTIDE SEQUENCE</scope>
    <source>
        <strain evidence="3">CPCC 204708</strain>
    </source>
</reference>
<proteinExistence type="predicted"/>
<feature type="domain" description="AB hydrolase-1" evidence="2">
    <location>
        <begin position="18"/>
        <end position="247"/>
    </location>
</feature>
<evidence type="ECO:0000256" key="1">
    <source>
        <dbReference type="ARBA" id="ARBA00022801"/>
    </source>
</evidence>
<protein>
    <submittedName>
        <fullName evidence="3">Alpha/beta hydrolase</fullName>
    </submittedName>
</protein>
<dbReference type="PANTHER" id="PTHR43329">
    <property type="entry name" value="EPOXIDE HYDROLASE"/>
    <property type="match status" value="1"/>
</dbReference>
<dbReference type="RefSeq" id="WP_270006844.1">
    <property type="nucleotide sequence ID" value="NZ_JAPCID010000071.1"/>
</dbReference>